<evidence type="ECO:0000313" key="3">
    <source>
        <dbReference type="Proteomes" id="UP000094023"/>
    </source>
</evidence>
<evidence type="ECO:0000313" key="2">
    <source>
        <dbReference type="EMBL" id="OAT16436.1"/>
    </source>
</evidence>
<sequence>MSGIKGKGWIQVKWGDEEQQQCRFHYNIENEVKNTLFIKKEINCQ</sequence>
<dbReference type="InterPro" id="IPR043142">
    <property type="entry name" value="PapC-like_C_sf"/>
</dbReference>
<organism evidence="2 3">
    <name type="scientific">Proteus myxofaciens ATCC 19692</name>
    <dbReference type="NCBI Taxonomy" id="1354337"/>
    <lineage>
        <taxon>Bacteria</taxon>
        <taxon>Pseudomonadati</taxon>
        <taxon>Pseudomonadota</taxon>
        <taxon>Gammaproteobacteria</taxon>
        <taxon>Enterobacterales</taxon>
        <taxon>Morganellaceae</taxon>
        <taxon>Proteus</taxon>
    </lineage>
</organism>
<gene>
    <name evidence="2" type="ORF">M983_3267</name>
</gene>
<dbReference type="STRING" id="1354337.M983_3267"/>
<evidence type="ECO:0000259" key="1">
    <source>
        <dbReference type="Pfam" id="PF13953"/>
    </source>
</evidence>
<dbReference type="Proteomes" id="UP000094023">
    <property type="component" value="Unassembled WGS sequence"/>
</dbReference>
<dbReference type="Pfam" id="PF13953">
    <property type="entry name" value="PapC_C"/>
    <property type="match status" value="1"/>
</dbReference>
<dbReference type="EMBL" id="LXEN01000210">
    <property type="protein sequence ID" value="OAT16436.1"/>
    <property type="molecule type" value="Genomic_DNA"/>
</dbReference>
<feature type="domain" description="PapC-like C-terminal" evidence="1">
    <location>
        <begin position="2"/>
        <end position="28"/>
    </location>
</feature>
<keyword evidence="3" id="KW-1185">Reference proteome</keyword>
<proteinExistence type="predicted"/>
<dbReference type="InterPro" id="IPR025949">
    <property type="entry name" value="PapC-like_C"/>
</dbReference>
<comment type="caution">
    <text evidence="2">The sequence shown here is derived from an EMBL/GenBank/DDBJ whole genome shotgun (WGS) entry which is preliminary data.</text>
</comment>
<dbReference type="Gene3D" id="2.60.40.2070">
    <property type="match status" value="1"/>
</dbReference>
<dbReference type="AlphaFoldDB" id="A0A198EWG5"/>
<protein>
    <submittedName>
        <fullName evidence="2">Outer membrane fimbrial usher protein</fullName>
    </submittedName>
</protein>
<accession>A0A198EWG5</accession>
<reference evidence="2 3" key="1">
    <citation type="submission" date="2016-04" db="EMBL/GenBank/DDBJ databases">
        <title>ATOL: Assembling a taxonomically balanced genome-scale reconstruction of the evolutionary history of the Enterobacteriaceae.</title>
        <authorList>
            <person name="Plunkett G.III."/>
            <person name="Neeno-Eckwall E.C."/>
            <person name="Glasner J.D."/>
            <person name="Perna N.T."/>
        </authorList>
    </citation>
    <scope>NUCLEOTIDE SEQUENCE [LARGE SCALE GENOMIC DNA]</scope>
    <source>
        <strain evidence="2 3">ATCC 19692</strain>
    </source>
</reference>
<name>A0A198EWG5_9GAMM</name>